<dbReference type="Pfam" id="PF25917">
    <property type="entry name" value="BSH_RND"/>
    <property type="match status" value="1"/>
</dbReference>
<dbReference type="AlphaFoldDB" id="A0A072NJV7"/>
<dbReference type="EMBL" id="JJRY01000017">
    <property type="protein sequence ID" value="KEF37173.1"/>
    <property type="molecule type" value="Genomic_DNA"/>
</dbReference>
<feature type="coiled-coil region" evidence="2">
    <location>
        <begin position="138"/>
        <end position="179"/>
    </location>
</feature>
<feature type="domain" description="Multidrug resistance protein MdtA-like barrel-sandwich hybrid" evidence="4">
    <location>
        <begin position="66"/>
        <end position="293"/>
    </location>
</feature>
<dbReference type="SUPFAM" id="SSF56954">
    <property type="entry name" value="Outer membrane efflux proteins (OEP)"/>
    <property type="match status" value="1"/>
</dbReference>
<dbReference type="Gene3D" id="2.40.50.100">
    <property type="match status" value="1"/>
</dbReference>
<evidence type="ECO:0000259" key="5">
    <source>
        <dbReference type="Pfam" id="PF25954"/>
    </source>
</evidence>
<dbReference type="GO" id="GO:0015562">
    <property type="term" value="F:efflux transmembrane transporter activity"/>
    <property type="evidence" value="ECO:0007669"/>
    <property type="project" value="TreeGrafter"/>
</dbReference>
<dbReference type="PROSITE" id="PS51257">
    <property type="entry name" value="PROKAR_LIPOPROTEIN"/>
    <property type="match status" value="1"/>
</dbReference>
<dbReference type="Pfam" id="PF25989">
    <property type="entry name" value="YknX_C"/>
    <property type="match status" value="1"/>
</dbReference>
<dbReference type="Gene3D" id="1.10.287.470">
    <property type="entry name" value="Helix hairpin bin"/>
    <property type="match status" value="1"/>
</dbReference>
<feature type="domain" description="CusB-like beta-barrel" evidence="5">
    <location>
        <begin position="305"/>
        <end position="373"/>
    </location>
</feature>
<proteinExistence type="inferred from homology"/>
<dbReference type="PANTHER" id="PTHR30469">
    <property type="entry name" value="MULTIDRUG RESISTANCE PROTEIN MDTA"/>
    <property type="match status" value="1"/>
</dbReference>
<reference evidence="7 8" key="1">
    <citation type="submission" date="2014-04" db="EMBL/GenBank/DDBJ databases">
        <title>Draft genome sequence of Bacillus azotoformans MEV2011, a (co-) denitrifying strain unable to grow in the presence of oxygen.</title>
        <authorList>
            <person name="Nielsen M."/>
            <person name="Schreiber L."/>
            <person name="Finster K."/>
            <person name="Schramm A."/>
        </authorList>
    </citation>
    <scope>NUCLEOTIDE SEQUENCE [LARGE SCALE GENOMIC DNA]</scope>
    <source>
        <strain evidence="7 8">MEV2011</strain>
    </source>
</reference>
<dbReference type="Gene3D" id="2.40.420.20">
    <property type="match status" value="1"/>
</dbReference>
<evidence type="ECO:0000256" key="3">
    <source>
        <dbReference type="SAM" id="SignalP"/>
    </source>
</evidence>
<protein>
    <submittedName>
        <fullName evidence="7">RND family efflux transporter, MFP subunit</fullName>
    </submittedName>
</protein>
<dbReference type="PATRIC" id="fig|1348973.3.peg.3467"/>
<sequence length="450" mass="47218">MRMKNKTLFAAISLLLVATPGLTGCSSNVIEVSSQELSVNVKTATAYEGFLNNGPIFTGTVQANEEVTVVPKLSGRIASIPVEVGMTVKKGDLLFSLEDQDLKNQSLQSEAALGVAKSGIEAAKSSYKNGVIAAENGLNQAASTVSQLKNSLEEINASEKKIAKNLADAQANLNRTKELFAAGAVSKSQLEQAETAFVTAESAMKSVEVSRKTTQDKLATAQVVYNNAKTQLQIAKENPQVTVSEEQLKQAEAAAQIVNHNLGEASIVSPIAGTISSVNSAVGEIVGPQTATVVVSDISNVRALVYVPAEKINTISVGDAVQVKIAAADTSSIGKVSNVSPVSVNGKGYPVEITVGNSELKLKPGMVSEVMFIDDQQSKGTIIPAKALVEKDGKIFVYVVEDGHAKLTEVEVGQTTDSQVSVKSGLNANDKVVTTKVEVLEDGMNIIEED</sequence>
<dbReference type="Pfam" id="PF25954">
    <property type="entry name" value="Beta-barrel_RND_2"/>
    <property type="match status" value="1"/>
</dbReference>
<evidence type="ECO:0000256" key="2">
    <source>
        <dbReference type="SAM" id="Coils"/>
    </source>
</evidence>
<organism evidence="7 8">
    <name type="scientific">Schinkia azotoformans MEV2011</name>
    <dbReference type="NCBI Taxonomy" id="1348973"/>
    <lineage>
        <taxon>Bacteria</taxon>
        <taxon>Bacillati</taxon>
        <taxon>Bacillota</taxon>
        <taxon>Bacilli</taxon>
        <taxon>Bacillales</taxon>
        <taxon>Bacillaceae</taxon>
        <taxon>Calidifontibacillus/Schinkia group</taxon>
        <taxon>Schinkia</taxon>
    </lineage>
</organism>
<evidence type="ECO:0000313" key="8">
    <source>
        <dbReference type="Proteomes" id="UP000027936"/>
    </source>
</evidence>
<comment type="similarity">
    <text evidence="1">Belongs to the membrane fusion protein (MFP) (TC 8.A.1) family.</text>
</comment>
<evidence type="ECO:0000259" key="6">
    <source>
        <dbReference type="Pfam" id="PF25989"/>
    </source>
</evidence>
<evidence type="ECO:0000256" key="1">
    <source>
        <dbReference type="ARBA" id="ARBA00009477"/>
    </source>
</evidence>
<dbReference type="InterPro" id="IPR058792">
    <property type="entry name" value="Beta-barrel_RND_2"/>
</dbReference>
<comment type="caution">
    <text evidence="7">The sequence shown here is derived from an EMBL/GenBank/DDBJ whole genome shotgun (WGS) entry which is preliminary data.</text>
</comment>
<name>A0A072NJV7_SCHAZ</name>
<dbReference type="Gene3D" id="2.40.30.170">
    <property type="match status" value="1"/>
</dbReference>
<keyword evidence="3" id="KW-0732">Signal</keyword>
<dbReference type="InterPro" id="IPR058625">
    <property type="entry name" value="MdtA-like_BSH"/>
</dbReference>
<gene>
    <name evidence="7" type="ORF">M670_03595</name>
</gene>
<feature type="chain" id="PRO_5038696827" evidence="3">
    <location>
        <begin position="24"/>
        <end position="450"/>
    </location>
</feature>
<dbReference type="NCBIfam" id="TIGR01730">
    <property type="entry name" value="RND_mfp"/>
    <property type="match status" value="1"/>
</dbReference>
<dbReference type="InterPro" id="IPR058637">
    <property type="entry name" value="YknX-like_C"/>
</dbReference>
<accession>A0A072NJV7</accession>
<feature type="signal peptide" evidence="3">
    <location>
        <begin position="1"/>
        <end position="23"/>
    </location>
</feature>
<evidence type="ECO:0000259" key="4">
    <source>
        <dbReference type="Pfam" id="PF25917"/>
    </source>
</evidence>
<dbReference type="GO" id="GO:1990281">
    <property type="term" value="C:efflux pump complex"/>
    <property type="evidence" value="ECO:0007669"/>
    <property type="project" value="TreeGrafter"/>
</dbReference>
<dbReference type="Proteomes" id="UP000027936">
    <property type="component" value="Unassembled WGS sequence"/>
</dbReference>
<keyword evidence="2" id="KW-0175">Coiled coil</keyword>
<evidence type="ECO:0000313" key="7">
    <source>
        <dbReference type="EMBL" id="KEF37173.1"/>
    </source>
</evidence>
<dbReference type="SUPFAM" id="SSF111369">
    <property type="entry name" value="HlyD-like secretion proteins"/>
    <property type="match status" value="2"/>
</dbReference>
<dbReference type="InterPro" id="IPR006143">
    <property type="entry name" value="RND_pump_MFP"/>
</dbReference>
<feature type="domain" description="YknX-like C-terminal permuted SH3-like" evidence="6">
    <location>
        <begin position="382"/>
        <end position="446"/>
    </location>
</feature>